<dbReference type="AlphaFoldDB" id="A0A1I0ZTX5"/>
<evidence type="ECO:0000256" key="1">
    <source>
        <dbReference type="SAM" id="SignalP"/>
    </source>
</evidence>
<proteinExistence type="predicted"/>
<gene>
    <name evidence="2" type="ORF">SAMN05216266_107203</name>
</gene>
<accession>A0A1I0ZTX5</accession>
<evidence type="ECO:0000313" key="3">
    <source>
        <dbReference type="Proteomes" id="UP000243799"/>
    </source>
</evidence>
<feature type="signal peptide" evidence="1">
    <location>
        <begin position="1"/>
        <end position="26"/>
    </location>
</feature>
<name>A0A1I0ZTX5_9PSEU</name>
<evidence type="ECO:0008006" key="4">
    <source>
        <dbReference type="Google" id="ProtNLM"/>
    </source>
</evidence>
<reference evidence="3" key="1">
    <citation type="submission" date="2016-10" db="EMBL/GenBank/DDBJ databases">
        <authorList>
            <person name="Varghese N."/>
            <person name="Submissions S."/>
        </authorList>
    </citation>
    <scope>NUCLEOTIDE SEQUENCE [LARGE SCALE GENOMIC DNA]</scope>
    <source>
        <strain evidence="3">CGMCC 4.3568</strain>
    </source>
</reference>
<keyword evidence="1" id="KW-0732">Signal</keyword>
<organism evidence="2 3">
    <name type="scientific">Amycolatopsis marina</name>
    <dbReference type="NCBI Taxonomy" id="490629"/>
    <lineage>
        <taxon>Bacteria</taxon>
        <taxon>Bacillati</taxon>
        <taxon>Actinomycetota</taxon>
        <taxon>Actinomycetes</taxon>
        <taxon>Pseudonocardiales</taxon>
        <taxon>Pseudonocardiaceae</taxon>
        <taxon>Amycolatopsis</taxon>
    </lineage>
</organism>
<dbReference type="RefSeq" id="WP_091673560.1">
    <property type="nucleotide sequence ID" value="NZ_FOKG01000007.1"/>
</dbReference>
<evidence type="ECO:0000313" key="2">
    <source>
        <dbReference type="EMBL" id="SFB27900.1"/>
    </source>
</evidence>
<dbReference type="Proteomes" id="UP000243799">
    <property type="component" value="Unassembled WGS sequence"/>
</dbReference>
<feature type="chain" id="PRO_5017321862" description="Secreted protein" evidence="1">
    <location>
        <begin position="27"/>
        <end position="153"/>
    </location>
</feature>
<dbReference type="OrthoDB" id="3638704at2"/>
<dbReference type="EMBL" id="FOKG01000007">
    <property type="protein sequence ID" value="SFB27900.1"/>
    <property type="molecule type" value="Genomic_DNA"/>
</dbReference>
<keyword evidence="3" id="KW-1185">Reference proteome</keyword>
<sequence>MNRRVFAALGAAVGLTLGLGTAVAHADSSTEAFLEGAPSITVSATSASGDFTAAAECYFPVVSPDRGALVCFNPYGEHLYICDNAPDGHHPAARYYRSDKSGLKVKHAAVKSGNCYDHNLSIPESGWVNYQACNYEKDTRLSCSSFSGRISAG</sequence>
<protein>
    <recommendedName>
        <fullName evidence="4">Secreted protein</fullName>
    </recommendedName>
</protein>